<keyword evidence="1" id="KW-0812">Transmembrane</keyword>
<feature type="transmembrane region" description="Helical" evidence="1">
    <location>
        <begin position="410"/>
        <end position="426"/>
    </location>
</feature>
<dbReference type="AlphaFoldDB" id="R6I8W1"/>
<feature type="transmembrane region" description="Helical" evidence="1">
    <location>
        <begin position="189"/>
        <end position="205"/>
    </location>
</feature>
<reference evidence="2" key="1">
    <citation type="submission" date="2012-11" db="EMBL/GenBank/DDBJ databases">
        <title>Dependencies among metagenomic species, viruses, plasmids and units of genetic variation.</title>
        <authorList>
            <person name="Nielsen H.B."/>
            <person name="Almeida M."/>
            <person name="Juncker A.S."/>
            <person name="Rasmussen S."/>
            <person name="Li J."/>
            <person name="Sunagawa S."/>
            <person name="Plichta D."/>
            <person name="Gautier L."/>
            <person name="Le Chatelier E."/>
            <person name="Peletier E."/>
            <person name="Bonde I."/>
            <person name="Nielsen T."/>
            <person name="Manichanh C."/>
            <person name="Arumugam M."/>
            <person name="Batto J."/>
            <person name="Santos M.B.Q.D."/>
            <person name="Blom N."/>
            <person name="Borruel N."/>
            <person name="Burgdorf K.S."/>
            <person name="Boumezbeur F."/>
            <person name="Casellas F."/>
            <person name="Dore J."/>
            <person name="Guarner F."/>
            <person name="Hansen T."/>
            <person name="Hildebrand F."/>
            <person name="Kaas R.S."/>
            <person name="Kennedy S."/>
            <person name="Kristiansen K."/>
            <person name="Kultima J.R."/>
            <person name="Leonard P."/>
            <person name="Levenez F."/>
            <person name="Lund O."/>
            <person name="Moumen B."/>
            <person name="Le Paslier D."/>
            <person name="Pons N."/>
            <person name="Pedersen O."/>
            <person name="Prifti E."/>
            <person name="Qin J."/>
            <person name="Raes J."/>
            <person name="Tap J."/>
            <person name="Tims S."/>
            <person name="Ussery D.W."/>
            <person name="Yamada T."/>
            <person name="MetaHit consortium"/>
            <person name="Renault P."/>
            <person name="Sicheritz-Ponten T."/>
            <person name="Bork P."/>
            <person name="Wang J."/>
            <person name="Brunak S."/>
            <person name="Ehrlich S.D."/>
        </authorList>
    </citation>
    <scope>NUCLEOTIDE SEQUENCE [LARGE SCALE GENOMIC DNA]</scope>
</reference>
<keyword evidence="1" id="KW-1133">Transmembrane helix</keyword>
<feature type="transmembrane region" description="Helical" evidence="1">
    <location>
        <begin position="381"/>
        <end position="398"/>
    </location>
</feature>
<dbReference type="RefSeq" id="WP_021718564.1">
    <property type="nucleotide sequence ID" value="NZ_CAUERG010000002.1"/>
</dbReference>
<comment type="caution">
    <text evidence="2">The sequence shown here is derived from an EMBL/GenBank/DDBJ whole genome shotgun (WGS) entry which is preliminary data.</text>
</comment>
<dbReference type="HOGENOM" id="CLU_050015_0_0_9"/>
<feature type="transmembrane region" description="Helical" evidence="1">
    <location>
        <begin position="211"/>
        <end position="228"/>
    </location>
</feature>
<feature type="transmembrane region" description="Helical" evidence="1">
    <location>
        <begin position="100"/>
        <end position="121"/>
    </location>
</feature>
<feature type="transmembrane region" description="Helical" evidence="1">
    <location>
        <begin position="240"/>
        <end position="258"/>
    </location>
</feature>
<evidence type="ECO:0008006" key="3">
    <source>
        <dbReference type="Google" id="ProtNLM"/>
    </source>
</evidence>
<dbReference type="NCBIfam" id="TIGR04370">
    <property type="entry name" value="glyco_rpt_poly"/>
    <property type="match status" value="1"/>
</dbReference>
<dbReference type="eggNOG" id="ENOG5032W7X">
    <property type="taxonomic scope" value="Bacteria"/>
</dbReference>
<feature type="transmembrane region" description="Helical" evidence="1">
    <location>
        <begin position="31"/>
        <end position="50"/>
    </location>
</feature>
<keyword evidence="1" id="KW-0472">Membrane</keyword>
<dbReference type="EMBL" id="CBDS010000087">
    <property type="protein sequence ID" value="CDB46608.1"/>
    <property type="molecule type" value="Genomic_DNA"/>
</dbReference>
<feature type="transmembrane region" description="Helical" evidence="1">
    <location>
        <begin position="6"/>
        <end position="24"/>
    </location>
</feature>
<feature type="transmembrane region" description="Helical" evidence="1">
    <location>
        <begin position="343"/>
        <end position="369"/>
    </location>
</feature>
<accession>R6I8W1</accession>
<name>R6I8W1_9FIRM</name>
<gene>
    <name evidence="2" type="ORF">BN533_01664</name>
</gene>
<dbReference type="STRING" id="1262914.BN533_01664"/>
<evidence type="ECO:0000313" key="2">
    <source>
        <dbReference type="EMBL" id="CDB46608.1"/>
    </source>
</evidence>
<organism evidence="2">
    <name type="scientific">Phascolarctobacterium faecium</name>
    <dbReference type="NCBI Taxonomy" id="33025"/>
    <lineage>
        <taxon>Bacteria</taxon>
        <taxon>Bacillati</taxon>
        <taxon>Bacillota</taxon>
        <taxon>Negativicutes</taxon>
        <taxon>Acidaminococcales</taxon>
        <taxon>Acidaminococcaceae</taxon>
        <taxon>Phascolarctobacterium</taxon>
    </lineage>
</organism>
<feature type="transmembrane region" description="Helical" evidence="1">
    <location>
        <begin position="159"/>
        <end position="177"/>
    </location>
</feature>
<evidence type="ECO:0000256" key="1">
    <source>
        <dbReference type="SAM" id="Phobius"/>
    </source>
</evidence>
<proteinExistence type="predicted"/>
<protein>
    <recommendedName>
        <fullName evidence="3">Oligosaccharide repeat unit polymerase</fullName>
    </recommendedName>
</protein>
<sequence length="431" mass="48854">MEINLIYILLIILLGLSLLTFIFFECDYLEPVVVFNIMMALSLAFALPYVEVWGLHVGINTCIVVIVGMFAFTCGGIIAKRRKKYIDKNSFHDKFSLCGNISLEKVSLISAIMIFMLALSVQELLNIANGYGNHDGILGIVKTIRPYIEKNEFVFSRGFRIRFLFAQCVAYLSIYLFINNIIRTGQVSFCYLWIILCYFPFTILTTGRAELLKLVIFGTLVFSIIYLNHKHYSFSSKKRILCTIAVSGILFIIAFFFYGNFTGKVISSTRTPLVILSHYLGLSIPALDKVVEKTVIESGYVGTHTLGGAYGNLRSLGMNLPHVGGFLPFVVFNGVDTNVYTSFYMYIMDFGVSGMCIILAIFGLLFTFCYEELKYGNASDYMLIIYAMYSYSYIMAFHDEGFLDMISTKIIYNCLIMWVLIKFLKIKSAKV</sequence>
<feature type="transmembrane region" description="Helical" evidence="1">
    <location>
        <begin position="56"/>
        <end position="79"/>
    </location>
</feature>